<reference evidence="2" key="1">
    <citation type="journal article" date="2020" name="Stud. Mycol.">
        <title>101 Dothideomycetes genomes: a test case for predicting lifestyles and emergence of pathogens.</title>
        <authorList>
            <person name="Haridas S."/>
            <person name="Albert R."/>
            <person name="Binder M."/>
            <person name="Bloem J."/>
            <person name="Labutti K."/>
            <person name="Salamov A."/>
            <person name="Andreopoulos B."/>
            <person name="Baker S."/>
            <person name="Barry K."/>
            <person name="Bills G."/>
            <person name="Bluhm B."/>
            <person name="Cannon C."/>
            <person name="Castanera R."/>
            <person name="Culley D."/>
            <person name="Daum C."/>
            <person name="Ezra D."/>
            <person name="Gonzalez J."/>
            <person name="Henrissat B."/>
            <person name="Kuo A."/>
            <person name="Liang C."/>
            <person name="Lipzen A."/>
            <person name="Lutzoni F."/>
            <person name="Magnuson J."/>
            <person name="Mondo S."/>
            <person name="Nolan M."/>
            <person name="Ohm R."/>
            <person name="Pangilinan J."/>
            <person name="Park H.-J."/>
            <person name="Ramirez L."/>
            <person name="Alfaro M."/>
            <person name="Sun H."/>
            <person name="Tritt A."/>
            <person name="Yoshinaga Y."/>
            <person name="Zwiers L.-H."/>
            <person name="Turgeon B."/>
            <person name="Goodwin S."/>
            <person name="Spatafora J."/>
            <person name="Crous P."/>
            <person name="Grigoriev I."/>
        </authorList>
    </citation>
    <scope>NUCLEOTIDE SEQUENCE</scope>
    <source>
        <strain evidence="2">CBS 109.77</strain>
    </source>
</reference>
<dbReference type="OrthoDB" id="4851849at2759"/>
<proteinExistence type="predicted"/>
<name>A0A6A6WQ98_9PLEO</name>
<gene>
    <name evidence="2" type="ORF">K505DRAFT_368393</name>
</gene>
<evidence type="ECO:0000256" key="1">
    <source>
        <dbReference type="SAM" id="MobiDB-lite"/>
    </source>
</evidence>
<accession>A0A6A6WQ98</accession>
<feature type="region of interest" description="Disordered" evidence="1">
    <location>
        <begin position="270"/>
        <end position="297"/>
    </location>
</feature>
<evidence type="ECO:0000313" key="3">
    <source>
        <dbReference type="Proteomes" id="UP000799757"/>
    </source>
</evidence>
<feature type="compositionally biased region" description="Pro residues" evidence="1">
    <location>
        <begin position="1"/>
        <end position="12"/>
    </location>
</feature>
<dbReference type="EMBL" id="MU002509">
    <property type="protein sequence ID" value="KAF2786246.1"/>
    <property type="molecule type" value="Genomic_DNA"/>
</dbReference>
<feature type="region of interest" description="Disordered" evidence="1">
    <location>
        <begin position="1"/>
        <end position="20"/>
    </location>
</feature>
<sequence length="540" mass="60550">MGAPPRTRPPIPGHRRGLGGGAVPDEEYLFHDGGSNAQLVDADAAESLFEGIKDRFLRRLTDLTATRVAVQQDTSCDTFTVHLVGHMSEEHQKLLGVLEGALNCRSKNAPGCDELVQAEQQIRNTVFQWYTPRTKESITHIRTIFNQYKTVFDDLLSNLFGLNDDGSSTFDRELGDRVIELQSKTWMFVGAQIHHEEEETLVGLAHRICQLDGIQLRLKSLLGKTAFSTQLYAHICDLGSPERAVGTFTRVAYLFSRSNIANVRLVHVGAGSGEKKPPSTSDATRARPPPWTAEPSKRTKAFHAAVKPAQDPTSDFWLQAKQYLSPADQNSGLQWLQPKAKRDTLLLVGGLARRQNPHPNWDCYLDFGYVACTSPDEMQTLGGLYHAMLSDTARGLKPQAFENLWQALDRDALVALIESHEYLDALREALPQLELFLTVPRARRPSVWRLVQYLRVRDCTDEPGEALARDYGFAHCNRDREGIAALKQMYARVLERAAPLDLHEACVRGRLVEFAEEVGVQVGPRFRRLMQNPYGFQPRG</sequence>
<organism evidence="2 3">
    <name type="scientific">Melanomma pulvis-pyrius CBS 109.77</name>
    <dbReference type="NCBI Taxonomy" id="1314802"/>
    <lineage>
        <taxon>Eukaryota</taxon>
        <taxon>Fungi</taxon>
        <taxon>Dikarya</taxon>
        <taxon>Ascomycota</taxon>
        <taxon>Pezizomycotina</taxon>
        <taxon>Dothideomycetes</taxon>
        <taxon>Pleosporomycetidae</taxon>
        <taxon>Pleosporales</taxon>
        <taxon>Melanommataceae</taxon>
        <taxon>Melanomma</taxon>
    </lineage>
</organism>
<protein>
    <submittedName>
        <fullName evidence="2">Uncharacterized protein</fullName>
    </submittedName>
</protein>
<dbReference type="Proteomes" id="UP000799757">
    <property type="component" value="Unassembled WGS sequence"/>
</dbReference>
<evidence type="ECO:0000313" key="2">
    <source>
        <dbReference type="EMBL" id="KAF2786246.1"/>
    </source>
</evidence>
<keyword evidence="3" id="KW-1185">Reference proteome</keyword>
<dbReference type="AlphaFoldDB" id="A0A6A6WQ98"/>